<dbReference type="EMBL" id="HACG01017587">
    <property type="protein sequence ID" value="CEK64452.1"/>
    <property type="molecule type" value="Transcribed_RNA"/>
</dbReference>
<evidence type="ECO:0000313" key="1">
    <source>
        <dbReference type="EMBL" id="CEK64452.1"/>
    </source>
</evidence>
<organism evidence="1">
    <name type="scientific">Arion vulgaris</name>
    <dbReference type="NCBI Taxonomy" id="1028688"/>
    <lineage>
        <taxon>Eukaryota</taxon>
        <taxon>Metazoa</taxon>
        <taxon>Spiralia</taxon>
        <taxon>Lophotrochozoa</taxon>
        <taxon>Mollusca</taxon>
        <taxon>Gastropoda</taxon>
        <taxon>Heterobranchia</taxon>
        <taxon>Euthyneura</taxon>
        <taxon>Panpulmonata</taxon>
        <taxon>Eupulmonata</taxon>
        <taxon>Stylommatophora</taxon>
        <taxon>Helicina</taxon>
        <taxon>Arionoidea</taxon>
        <taxon>Arionidae</taxon>
        <taxon>Arion</taxon>
    </lineage>
</organism>
<gene>
    <name evidence="1" type="primary">ORF51812</name>
</gene>
<accession>A0A0B6Z7Z6</accession>
<protein>
    <submittedName>
        <fullName evidence="1">Uncharacterized protein</fullName>
    </submittedName>
</protein>
<proteinExistence type="predicted"/>
<reference evidence="1" key="1">
    <citation type="submission" date="2014-12" db="EMBL/GenBank/DDBJ databases">
        <title>Insight into the proteome of Arion vulgaris.</title>
        <authorList>
            <person name="Aradska J."/>
            <person name="Bulat T."/>
            <person name="Smidak R."/>
            <person name="Sarate P."/>
            <person name="Gangsoo J."/>
            <person name="Sialana F."/>
            <person name="Bilban M."/>
            <person name="Lubec G."/>
        </authorList>
    </citation>
    <scope>NUCLEOTIDE SEQUENCE</scope>
    <source>
        <tissue evidence="1">Skin</tissue>
    </source>
</reference>
<feature type="non-terminal residue" evidence="1">
    <location>
        <position position="1"/>
    </location>
</feature>
<name>A0A0B6Z7Z6_9EUPU</name>
<dbReference type="AlphaFoldDB" id="A0A0B6Z7Z6"/>
<sequence length="106" mass="12377">AFEEERVCLFMYVKTEFCQMCGRNHLLIQWAWRLRSTVRHKESPGHPLHMTLSPAILSLHSDRPSQDSEIDELYNYLILKPDSHASHSFTHSTQLSAPTCACYDQW</sequence>